<evidence type="ECO:0000313" key="2">
    <source>
        <dbReference type="Proteomes" id="UP000554235"/>
    </source>
</evidence>
<organism evidence="1 2">
    <name type="scientific">Fusarium albosuccineum</name>
    <dbReference type="NCBI Taxonomy" id="1237068"/>
    <lineage>
        <taxon>Eukaryota</taxon>
        <taxon>Fungi</taxon>
        <taxon>Dikarya</taxon>
        <taxon>Ascomycota</taxon>
        <taxon>Pezizomycotina</taxon>
        <taxon>Sordariomycetes</taxon>
        <taxon>Hypocreomycetidae</taxon>
        <taxon>Hypocreales</taxon>
        <taxon>Nectriaceae</taxon>
        <taxon>Fusarium</taxon>
        <taxon>Fusarium decemcellulare species complex</taxon>
    </lineage>
</organism>
<accession>A0A8H4PKI4</accession>
<dbReference type="OrthoDB" id="4976371at2759"/>
<comment type="caution">
    <text evidence="1">The sequence shown here is derived from an EMBL/GenBank/DDBJ whole genome shotgun (WGS) entry which is preliminary data.</text>
</comment>
<dbReference type="EMBL" id="JAADYS010000669">
    <property type="protein sequence ID" value="KAF4468002.1"/>
    <property type="molecule type" value="Genomic_DNA"/>
</dbReference>
<reference evidence="1 2" key="1">
    <citation type="submission" date="2020-01" db="EMBL/GenBank/DDBJ databases">
        <title>Identification and distribution of gene clusters putatively required for synthesis of sphingolipid metabolism inhibitors in phylogenetically diverse species of the filamentous fungus Fusarium.</title>
        <authorList>
            <person name="Kim H.-S."/>
            <person name="Busman M."/>
            <person name="Brown D.W."/>
            <person name="Divon H."/>
            <person name="Uhlig S."/>
            <person name="Proctor R.H."/>
        </authorList>
    </citation>
    <scope>NUCLEOTIDE SEQUENCE [LARGE SCALE GENOMIC DNA]</scope>
    <source>
        <strain evidence="1 2">NRRL 20459</strain>
    </source>
</reference>
<name>A0A8H4PKI4_9HYPO</name>
<evidence type="ECO:0000313" key="1">
    <source>
        <dbReference type="EMBL" id="KAF4468002.1"/>
    </source>
</evidence>
<sequence length="233" mass="26985">MYCAPVYRAHEDVRKAILDALDRIGDIEPHVRIDDYPLFVLNQTCSFDLIISRRGLFKVSFDKAALALANLFKSPEEKAQEERQRFNRAWCGLLLSFLMYAQLWKRPGVVDKQGEHVPYENRTVLSPEVILQLIREIQDLDSHDQHERARNVLEKAPGLVLPSDTSILNEADVGRRLELWDSMHEEFEDLFCCCRTPKGPLGVGSGAINPMPYDWHAWYDEWWAFVKAVSSYF</sequence>
<keyword evidence="2" id="KW-1185">Reference proteome</keyword>
<proteinExistence type="predicted"/>
<dbReference type="AlphaFoldDB" id="A0A8H4PKI4"/>
<gene>
    <name evidence="1" type="ORF">FALBO_5122</name>
</gene>
<dbReference type="Proteomes" id="UP000554235">
    <property type="component" value="Unassembled WGS sequence"/>
</dbReference>
<protein>
    <submittedName>
        <fullName evidence="1">Uncharacterized protein</fullName>
    </submittedName>
</protein>